<reference evidence="2 3" key="1">
    <citation type="journal article" date="2019" name="Nat. Ecol. Evol.">
        <title>Megaphylogeny resolves global patterns of mushroom evolution.</title>
        <authorList>
            <person name="Varga T."/>
            <person name="Krizsan K."/>
            <person name="Foldi C."/>
            <person name="Dima B."/>
            <person name="Sanchez-Garcia M."/>
            <person name="Sanchez-Ramirez S."/>
            <person name="Szollosi G.J."/>
            <person name="Szarkandi J.G."/>
            <person name="Papp V."/>
            <person name="Albert L."/>
            <person name="Andreopoulos W."/>
            <person name="Angelini C."/>
            <person name="Antonin V."/>
            <person name="Barry K.W."/>
            <person name="Bougher N.L."/>
            <person name="Buchanan P."/>
            <person name="Buyck B."/>
            <person name="Bense V."/>
            <person name="Catcheside P."/>
            <person name="Chovatia M."/>
            <person name="Cooper J."/>
            <person name="Damon W."/>
            <person name="Desjardin D."/>
            <person name="Finy P."/>
            <person name="Geml J."/>
            <person name="Haridas S."/>
            <person name="Hughes K."/>
            <person name="Justo A."/>
            <person name="Karasinski D."/>
            <person name="Kautmanova I."/>
            <person name="Kiss B."/>
            <person name="Kocsube S."/>
            <person name="Kotiranta H."/>
            <person name="LaButti K.M."/>
            <person name="Lechner B.E."/>
            <person name="Liimatainen K."/>
            <person name="Lipzen A."/>
            <person name="Lukacs Z."/>
            <person name="Mihaltcheva S."/>
            <person name="Morgado L.N."/>
            <person name="Niskanen T."/>
            <person name="Noordeloos M.E."/>
            <person name="Ohm R.A."/>
            <person name="Ortiz-Santana B."/>
            <person name="Ovrebo C."/>
            <person name="Racz N."/>
            <person name="Riley R."/>
            <person name="Savchenko A."/>
            <person name="Shiryaev A."/>
            <person name="Soop K."/>
            <person name="Spirin V."/>
            <person name="Szebenyi C."/>
            <person name="Tomsovsky M."/>
            <person name="Tulloss R.E."/>
            <person name="Uehling J."/>
            <person name="Grigoriev I.V."/>
            <person name="Vagvolgyi C."/>
            <person name="Papp T."/>
            <person name="Martin F.M."/>
            <person name="Miettinen O."/>
            <person name="Hibbett D.S."/>
            <person name="Nagy L.G."/>
        </authorList>
    </citation>
    <scope>NUCLEOTIDE SEQUENCE [LARGE SCALE GENOMIC DNA]</scope>
    <source>
        <strain evidence="2 3">FP101781</strain>
    </source>
</reference>
<evidence type="ECO:0000313" key="2">
    <source>
        <dbReference type="EMBL" id="TEB39219.1"/>
    </source>
</evidence>
<protein>
    <submittedName>
        <fullName evidence="2">Uncharacterized protein</fullName>
    </submittedName>
</protein>
<gene>
    <name evidence="2" type="ORF">FA13DRAFT_1725199</name>
</gene>
<comment type="caution">
    <text evidence="2">The sequence shown here is derived from an EMBL/GenBank/DDBJ whole genome shotgun (WGS) entry which is preliminary data.</text>
</comment>
<feature type="region of interest" description="Disordered" evidence="1">
    <location>
        <begin position="53"/>
        <end position="78"/>
    </location>
</feature>
<evidence type="ECO:0000256" key="1">
    <source>
        <dbReference type="SAM" id="MobiDB-lite"/>
    </source>
</evidence>
<sequence>MTDSPIQCRDCTRHICLPPHVFHTGFPFSSQLLSLRALTLLHGSQAMLNAVASKETNKSRTDAPIGLAPQGAFSRARF</sequence>
<evidence type="ECO:0000313" key="3">
    <source>
        <dbReference type="Proteomes" id="UP000298030"/>
    </source>
</evidence>
<accession>A0A4Y7U054</accession>
<proteinExistence type="predicted"/>
<name>A0A4Y7U054_COPMI</name>
<keyword evidence="3" id="KW-1185">Reference proteome</keyword>
<dbReference type="EMBL" id="QPFP01000002">
    <property type="protein sequence ID" value="TEB39219.1"/>
    <property type="molecule type" value="Genomic_DNA"/>
</dbReference>
<organism evidence="2 3">
    <name type="scientific">Coprinellus micaceus</name>
    <name type="common">Glistening ink-cap mushroom</name>
    <name type="synonym">Coprinus micaceus</name>
    <dbReference type="NCBI Taxonomy" id="71717"/>
    <lineage>
        <taxon>Eukaryota</taxon>
        <taxon>Fungi</taxon>
        <taxon>Dikarya</taxon>
        <taxon>Basidiomycota</taxon>
        <taxon>Agaricomycotina</taxon>
        <taxon>Agaricomycetes</taxon>
        <taxon>Agaricomycetidae</taxon>
        <taxon>Agaricales</taxon>
        <taxon>Agaricineae</taxon>
        <taxon>Psathyrellaceae</taxon>
        <taxon>Coprinellus</taxon>
    </lineage>
</organism>
<dbReference type="Proteomes" id="UP000298030">
    <property type="component" value="Unassembled WGS sequence"/>
</dbReference>
<dbReference type="AlphaFoldDB" id="A0A4Y7U054"/>